<dbReference type="InterPro" id="IPR001478">
    <property type="entry name" value="PDZ"/>
</dbReference>
<dbReference type="InterPro" id="IPR009003">
    <property type="entry name" value="Peptidase_S1_PA"/>
</dbReference>
<keyword evidence="1" id="KW-0812">Transmembrane</keyword>
<evidence type="ECO:0000313" key="4">
    <source>
        <dbReference type="Proteomes" id="UP000433359"/>
    </source>
</evidence>
<keyword evidence="1" id="KW-0472">Membrane</keyword>
<evidence type="ECO:0000313" key="3">
    <source>
        <dbReference type="EMBL" id="MSU82658.1"/>
    </source>
</evidence>
<dbReference type="EC" id="3.4.21.116" evidence="3"/>
<organism evidence="3 4">
    <name type="scientific">Anaerobutyricum soehngenii</name>
    <dbReference type="NCBI Taxonomy" id="105843"/>
    <lineage>
        <taxon>Bacteria</taxon>
        <taxon>Bacillati</taxon>
        <taxon>Bacillota</taxon>
        <taxon>Clostridia</taxon>
        <taxon>Lachnospirales</taxon>
        <taxon>Lachnospiraceae</taxon>
        <taxon>Anaerobutyricum</taxon>
    </lineage>
</organism>
<accession>A0A6N7YI13</accession>
<dbReference type="SUPFAM" id="SSF50494">
    <property type="entry name" value="Trypsin-like serine proteases"/>
    <property type="match status" value="1"/>
</dbReference>
<keyword evidence="1" id="KW-1133">Transmembrane helix</keyword>
<keyword evidence="3" id="KW-0378">Hydrolase</keyword>
<evidence type="ECO:0000259" key="2">
    <source>
        <dbReference type="PROSITE" id="PS51494"/>
    </source>
</evidence>
<proteinExistence type="predicted"/>
<dbReference type="EMBL" id="VULP01000020">
    <property type="protein sequence ID" value="MSU82658.1"/>
    <property type="molecule type" value="Genomic_DNA"/>
</dbReference>
<dbReference type="NCBIfam" id="TIGR02860">
    <property type="entry name" value="spore_IV_B"/>
    <property type="match status" value="1"/>
</dbReference>
<dbReference type="GO" id="GO:0016787">
    <property type="term" value="F:hydrolase activity"/>
    <property type="evidence" value="ECO:0007669"/>
    <property type="project" value="UniProtKB-KW"/>
</dbReference>
<dbReference type="Pfam" id="PF13180">
    <property type="entry name" value="PDZ_2"/>
    <property type="match status" value="1"/>
</dbReference>
<sequence>MPAILSENLDMGAFFMRKNLKGFYIVLLVFILSVIGKYGSYLQSEDVFSTQIQRQNKKLSQKEKNTKVYASGVPIGIYVKTEGILVLGLQQVECQNGKSVCPAACKIKAGDYILTLNGQKITTKQQFIHLLQKNREKEIVLTIKRKNKIIKIKIKPVYSGKNNCYQIGVWIRNDTQGIGTITFIREDGTFAALGHGISDGDIGVQFLIEGGSAYRADIASILKGKAGKPGEVIGTINYVPQNYLGEIYANTTGGIFGKMIKNKKEFCVGEKLPVAKKSEIQTGRAYLRSSISGKSKEYSIEIEKIFLHEKDSLKTLKIKVTDPELIALTGGIIQGLSGSPILQNGKLVGAVTHVLIDNPKMGYGIFAESMLE</sequence>
<dbReference type="PROSITE" id="PS51494">
    <property type="entry name" value="SPOIVB"/>
    <property type="match status" value="1"/>
</dbReference>
<feature type="domain" description="Peptidase S55" evidence="2">
    <location>
        <begin position="148"/>
        <end position="372"/>
    </location>
</feature>
<dbReference type="SMART" id="SM00228">
    <property type="entry name" value="PDZ"/>
    <property type="match status" value="1"/>
</dbReference>
<evidence type="ECO:0000256" key="1">
    <source>
        <dbReference type="SAM" id="Phobius"/>
    </source>
</evidence>
<dbReference type="InterPro" id="IPR008763">
    <property type="entry name" value="Peptidase_S55"/>
</dbReference>
<gene>
    <name evidence="3" type="primary">spoIVB</name>
    <name evidence="3" type="ORF">FYJ25_09980</name>
</gene>
<dbReference type="Proteomes" id="UP000433359">
    <property type="component" value="Unassembled WGS sequence"/>
</dbReference>
<name>A0A6N7YI13_9FIRM</name>
<dbReference type="AlphaFoldDB" id="A0A6N7YI13"/>
<dbReference type="InterPro" id="IPR036034">
    <property type="entry name" value="PDZ_sf"/>
</dbReference>
<dbReference type="Gene3D" id="2.30.42.10">
    <property type="match status" value="1"/>
</dbReference>
<reference evidence="3 4" key="1">
    <citation type="submission" date="2019-08" db="EMBL/GenBank/DDBJ databases">
        <title>In-depth cultivation of the pig gut microbiome towards novel bacterial diversity and tailored functional studies.</title>
        <authorList>
            <person name="Wylensek D."/>
            <person name="Hitch T.C.A."/>
            <person name="Clavel T."/>
        </authorList>
    </citation>
    <scope>NUCLEOTIDE SEQUENCE [LARGE SCALE GENOMIC DNA]</scope>
    <source>
        <strain evidence="3 4">BSM-383-APC-4H</strain>
    </source>
</reference>
<dbReference type="SUPFAM" id="SSF50156">
    <property type="entry name" value="PDZ domain-like"/>
    <property type="match status" value="1"/>
</dbReference>
<dbReference type="Pfam" id="PF05580">
    <property type="entry name" value="Peptidase_S55"/>
    <property type="match status" value="1"/>
</dbReference>
<comment type="caution">
    <text evidence="3">The sequence shown here is derived from an EMBL/GenBank/DDBJ whole genome shotgun (WGS) entry which is preliminary data.</text>
</comment>
<dbReference type="InterPro" id="IPR014219">
    <property type="entry name" value="SpoIVB"/>
</dbReference>
<feature type="transmembrane region" description="Helical" evidence="1">
    <location>
        <begin position="21"/>
        <end position="41"/>
    </location>
</feature>
<protein>
    <submittedName>
        <fullName evidence="3">SpoIVB peptidase</fullName>
        <ecNumber evidence="3">3.4.21.116</ecNumber>
    </submittedName>
</protein>